<feature type="domain" description="HTH luxR-type" evidence="4">
    <location>
        <begin position="142"/>
        <end position="207"/>
    </location>
</feature>
<dbReference type="SUPFAM" id="SSF52172">
    <property type="entry name" value="CheY-like"/>
    <property type="match status" value="1"/>
</dbReference>
<dbReference type="InterPro" id="IPR001789">
    <property type="entry name" value="Sig_transdc_resp-reg_receiver"/>
</dbReference>
<feature type="modified residue" description="4-aspartylphosphate" evidence="3">
    <location>
        <position position="54"/>
    </location>
</feature>
<dbReference type="PROSITE" id="PS50043">
    <property type="entry name" value="HTH_LUXR_2"/>
    <property type="match status" value="1"/>
</dbReference>
<name>A0ABT3H5N0_9RHOB</name>
<dbReference type="SMART" id="SM00421">
    <property type="entry name" value="HTH_LUXR"/>
    <property type="match status" value="1"/>
</dbReference>
<dbReference type="PANTHER" id="PTHR43214">
    <property type="entry name" value="TWO-COMPONENT RESPONSE REGULATOR"/>
    <property type="match status" value="1"/>
</dbReference>
<dbReference type="RefSeq" id="WP_264507910.1">
    <property type="nucleotide sequence ID" value="NZ_JAPDFL010000002.1"/>
</dbReference>
<dbReference type="Pfam" id="PF00196">
    <property type="entry name" value="GerE"/>
    <property type="match status" value="1"/>
</dbReference>
<dbReference type="Gene3D" id="1.10.10.10">
    <property type="entry name" value="Winged helix-like DNA-binding domain superfamily/Winged helix DNA-binding domain"/>
    <property type="match status" value="1"/>
</dbReference>
<comment type="caution">
    <text evidence="6">The sequence shown here is derived from an EMBL/GenBank/DDBJ whole genome shotgun (WGS) entry which is preliminary data.</text>
</comment>
<gene>
    <name evidence="6" type="ORF">OKW52_22900</name>
</gene>
<dbReference type="InterPro" id="IPR011006">
    <property type="entry name" value="CheY-like_superfamily"/>
</dbReference>
<dbReference type="SMART" id="SM00448">
    <property type="entry name" value="REC"/>
    <property type="match status" value="1"/>
</dbReference>
<evidence type="ECO:0000313" key="6">
    <source>
        <dbReference type="EMBL" id="MCW1935025.1"/>
    </source>
</evidence>
<sequence length="217" mass="23378">MTRVLIVEDLSETRRWLAEIVTTAFPGCEIHEAASMRAAIGQVAARDFDVALIDLGLPDGSGLDVLRNLRLLRPEAICVVTTVIGDDASIVGALSAGAQGYLLKEQPQDLLTRQLRQVAEGIPALSPSVARRIMEHFRRTGPAAPDDDLTAREREVLGLTGRGLRNGEVAAQLAIAETTVAGHIKSIYRKLGISSRAEASWHAVRLGLSDDLTGNRR</sequence>
<keyword evidence="1 3" id="KW-0597">Phosphoprotein</keyword>
<keyword evidence="2" id="KW-0238">DNA-binding</keyword>
<dbReference type="SUPFAM" id="SSF46894">
    <property type="entry name" value="C-terminal effector domain of the bipartite response regulators"/>
    <property type="match status" value="1"/>
</dbReference>
<evidence type="ECO:0000259" key="4">
    <source>
        <dbReference type="PROSITE" id="PS50043"/>
    </source>
</evidence>
<feature type="domain" description="Response regulatory" evidence="5">
    <location>
        <begin position="3"/>
        <end position="119"/>
    </location>
</feature>
<dbReference type="Proteomes" id="UP001208938">
    <property type="component" value="Unassembled WGS sequence"/>
</dbReference>
<organism evidence="6 7">
    <name type="scientific">Pararhodobacter zhoushanensis</name>
    <dbReference type="NCBI Taxonomy" id="2479545"/>
    <lineage>
        <taxon>Bacteria</taxon>
        <taxon>Pseudomonadati</taxon>
        <taxon>Pseudomonadota</taxon>
        <taxon>Alphaproteobacteria</taxon>
        <taxon>Rhodobacterales</taxon>
        <taxon>Paracoccaceae</taxon>
        <taxon>Pararhodobacter</taxon>
    </lineage>
</organism>
<accession>A0ABT3H5N0</accession>
<dbReference type="CDD" id="cd17535">
    <property type="entry name" value="REC_NarL-like"/>
    <property type="match status" value="1"/>
</dbReference>
<protein>
    <submittedName>
        <fullName evidence="6">Response regulator transcription factor</fullName>
    </submittedName>
</protein>
<dbReference type="InterPro" id="IPR058245">
    <property type="entry name" value="NreC/VraR/RcsB-like_REC"/>
</dbReference>
<evidence type="ECO:0000256" key="2">
    <source>
        <dbReference type="ARBA" id="ARBA00023125"/>
    </source>
</evidence>
<dbReference type="PRINTS" id="PR00038">
    <property type="entry name" value="HTHLUXR"/>
</dbReference>
<reference evidence="6 7" key="1">
    <citation type="submission" date="2022-10" db="EMBL/GenBank/DDBJ databases">
        <title>Pararhodobacter sp. nov., isolated from marine algae.</title>
        <authorList>
            <person name="Choi B.J."/>
            <person name="Kim J.M."/>
            <person name="Lee J.K."/>
            <person name="Choi D.G."/>
            <person name="Jeon C.O."/>
        </authorList>
    </citation>
    <scope>NUCLEOTIDE SEQUENCE [LARGE SCALE GENOMIC DNA]</scope>
    <source>
        <strain evidence="6 7">ZQ420</strain>
    </source>
</reference>
<dbReference type="InterPro" id="IPR039420">
    <property type="entry name" value="WalR-like"/>
</dbReference>
<dbReference type="InterPro" id="IPR036388">
    <property type="entry name" value="WH-like_DNA-bd_sf"/>
</dbReference>
<dbReference type="CDD" id="cd06170">
    <property type="entry name" value="LuxR_C_like"/>
    <property type="match status" value="1"/>
</dbReference>
<evidence type="ECO:0000259" key="5">
    <source>
        <dbReference type="PROSITE" id="PS50110"/>
    </source>
</evidence>
<dbReference type="InterPro" id="IPR000792">
    <property type="entry name" value="Tscrpt_reg_LuxR_C"/>
</dbReference>
<dbReference type="PROSITE" id="PS50110">
    <property type="entry name" value="RESPONSE_REGULATORY"/>
    <property type="match status" value="1"/>
</dbReference>
<evidence type="ECO:0000256" key="1">
    <source>
        <dbReference type="ARBA" id="ARBA00022553"/>
    </source>
</evidence>
<dbReference type="InterPro" id="IPR016032">
    <property type="entry name" value="Sig_transdc_resp-reg_C-effctor"/>
</dbReference>
<dbReference type="EMBL" id="JAPDFL010000002">
    <property type="protein sequence ID" value="MCW1935025.1"/>
    <property type="molecule type" value="Genomic_DNA"/>
</dbReference>
<evidence type="ECO:0000313" key="7">
    <source>
        <dbReference type="Proteomes" id="UP001208938"/>
    </source>
</evidence>
<proteinExistence type="predicted"/>
<keyword evidence="7" id="KW-1185">Reference proteome</keyword>
<dbReference type="PROSITE" id="PS00622">
    <property type="entry name" value="HTH_LUXR_1"/>
    <property type="match status" value="1"/>
</dbReference>
<dbReference type="Gene3D" id="3.40.50.2300">
    <property type="match status" value="1"/>
</dbReference>
<dbReference type="Pfam" id="PF00072">
    <property type="entry name" value="Response_reg"/>
    <property type="match status" value="1"/>
</dbReference>
<evidence type="ECO:0000256" key="3">
    <source>
        <dbReference type="PROSITE-ProRule" id="PRU00169"/>
    </source>
</evidence>